<evidence type="ECO:0000313" key="2">
    <source>
        <dbReference type="EMBL" id="KAJ8879104.1"/>
    </source>
</evidence>
<protein>
    <submittedName>
        <fullName evidence="2">Uncharacterized protein</fullName>
    </submittedName>
</protein>
<evidence type="ECO:0000256" key="1">
    <source>
        <dbReference type="SAM" id="MobiDB-lite"/>
    </source>
</evidence>
<dbReference type="Proteomes" id="UP001159363">
    <property type="component" value="Chromosome 6"/>
</dbReference>
<reference evidence="2 3" key="1">
    <citation type="submission" date="2023-02" db="EMBL/GenBank/DDBJ databases">
        <title>LHISI_Scaffold_Assembly.</title>
        <authorList>
            <person name="Stuart O.P."/>
            <person name="Cleave R."/>
            <person name="Magrath M.J.L."/>
            <person name="Mikheyev A.S."/>
        </authorList>
    </citation>
    <scope>NUCLEOTIDE SEQUENCE [LARGE SCALE GENOMIC DNA]</scope>
    <source>
        <strain evidence="2">Daus_M_001</strain>
        <tissue evidence="2">Leg muscle</tissue>
    </source>
</reference>
<feature type="compositionally biased region" description="Acidic residues" evidence="1">
    <location>
        <begin position="18"/>
        <end position="28"/>
    </location>
</feature>
<organism evidence="2 3">
    <name type="scientific">Dryococelus australis</name>
    <dbReference type="NCBI Taxonomy" id="614101"/>
    <lineage>
        <taxon>Eukaryota</taxon>
        <taxon>Metazoa</taxon>
        <taxon>Ecdysozoa</taxon>
        <taxon>Arthropoda</taxon>
        <taxon>Hexapoda</taxon>
        <taxon>Insecta</taxon>
        <taxon>Pterygota</taxon>
        <taxon>Neoptera</taxon>
        <taxon>Polyneoptera</taxon>
        <taxon>Phasmatodea</taxon>
        <taxon>Verophasmatodea</taxon>
        <taxon>Anareolatae</taxon>
        <taxon>Phasmatidae</taxon>
        <taxon>Eurycanthinae</taxon>
        <taxon>Dryococelus</taxon>
    </lineage>
</organism>
<name>A0ABQ9H479_9NEOP</name>
<sequence>MGGSDSESDKRSTMSDISVDDPDTDPDYISELLAGSSRTRRKRANSDVYVGHIAPHIEGSNMSVTMPNDDASEMESNDSTGSNPGARAKQPRTRVRNTENWKRAQNKKKRLPDREYKTRVVSDGKIYSCTVKDDVSLVLDARGNSTPGNKVDATDVVNHIKSFPAYSSHYTRAHNPNRK</sequence>
<keyword evidence="3" id="KW-1185">Reference proteome</keyword>
<comment type="caution">
    <text evidence="2">The sequence shown here is derived from an EMBL/GenBank/DDBJ whole genome shotgun (WGS) entry which is preliminary data.</text>
</comment>
<accession>A0ABQ9H479</accession>
<feature type="region of interest" description="Disordered" evidence="1">
    <location>
        <begin position="1"/>
        <end position="116"/>
    </location>
</feature>
<proteinExistence type="predicted"/>
<evidence type="ECO:0000313" key="3">
    <source>
        <dbReference type="Proteomes" id="UP001159363"/>
    </source>
</evidence>
<gene>
    <name evidence="2" type="ORF">PR048_019710</name>
</gene>
<dbReference type="EMBL" id="JARBHB010000007">
    <property type="protein sequence ID" value="KAJ8879104.1"/>
    <property type="molecule type" value="Genomic_DNA"/>
</dbReference>